<proteinExistence type="predicted"/>
<evidence type="ECO:0000313" key="1">
    <source>
        <dbReference type="EMBL" id="CBX71445.1"/>
    </source>
</evidence>
<reference evidence="1" key="1">
    <citation type="journal article" date="2011" name="BMC Genomics">
        <title>Shotgun sequencing of Yersinia enterocolitica strain W22703 (biotype 2, serotype O:9): genomic evidence for oscillation between invertebrates and mammals.</title>
        <authorList>
            <person name="Fuchs T.M."/>
            <person name="Brandt K."/>
            <person name="Starke M."/>
            <person name="Rattei T."/>
        </authorList>
    </citation>
    <scope>NUCLEOTIDE SEQUENCE</scope>
</reference>
<dbReference type="AlphaFoldDB" id="F4N037"/>
<name>F4N037_YEREN</name>
<sequence length="83" mass="9894">MPPGFRLPNRPLKQYYRVEIVFFSVSTDEFDGCFDVIYLCWPCSFWAESVIDINHRIPFFQPVKCRDFVTTKECTTVYIDELL</sequence>
<protein>
    <submittedName>
        <fullName evidence="1">Uncharacterized protein</fullName>
    </submittedName>
</protein>
<gene>
    <name evidence="1" type="ORF">YEW_CA08700</name>
</gene>
<accession>F4N037</accession>
<dbReference type="EMBL" id="FR718594">
    <property type="protein sequence ID" value="CBX71445.1"/>
    <property type="molecule type" value="Genomic_DNA"/>
</dbReference>
<organism evidence="1">
    <name type="scientific">Yersinia enterocolitica W22703</name>
    <dbReference type="NCBI Taxonomy" id="913028"/>
    <lineage>
        <taxon>Bacteria</taxon>
        <taxon>Pseudomonadati</taxon>
        <taxon>Pseudomonadota</taxon>
        <taxon>Gammaproteobacteria</taxon>
        <taxon>Enterobacterales</taxon>
        <taxon>Yersiniaceae</taxon>
        <taxon>Yersinia</taxon>
    </lineage>
</organism>